<dbReference type="EMBL" id="GGEC01059331">
    <property type="protein sequence ID" value="MBX39815.1"/>
    <property type="molecule type" value="Transcribed_RNA"/>
</dbReference>
<accession>A0A2P2NBG5</accession>
<reference evidence="1" key="1">
    <citation type="submission" date="2018-02" db="EMBL/GenBank/DDBJ databases">
        <title>Rhizophora mucronata_Transcriptome.</title>
        <authorList>
            <person name="Meera S.P."/>
            <person name="Sreeshan A."/>
            <person name="Augustine A."/>
        </authorList>
    </citation>
    <scope>NUCLEOTIDE SEQUENCE</scope>
    <source>
        <tissue evidence="1">Leaf</tissue>
    </source>
</reference>
<organism evidence="1">
    <name type="scientific">Rhizophora mucronata</name>
    <name type="common">Asiatic mangrove</name>
    <dbReference type="NCBI Taxonomy" id="61149"/>
    <lineage>
        <taxon>Eukaryota</taxon>
        <taxon>Viridiplantae</taxon>
        <taxon>Streptophyta</taxon>
        <taxon>Embryophyta</taxon>
        <taxon>Tracheophyta</taxon>
        <taxon>Spermatophyta</taxon>
        <taxon>Magnoliopsida</taxon>
        <taxon>eudicotyledons</taxon>
        <taxon>Gunneridae</taxon>
        <taxon>Pentapetalae</taxon>
        <taxon>rosids</taxon>
        <taxon>fabids</taxon>
        <taxon>Malpighiales</taxon>
        <taxon>Rhizophoraceae</taxon>
        <taxon>Rhizophora</taxon>
    </lineage>
</organism>
<evidence type="ECO:0000313" key="1">
    <source>
        <dbReference type="EMBL" id="MBX39815.1"/>
    </source>
</evidence>
<dbReference type="AlphaFoldDB" id="A0A2P2NBG5"/>
<protein>
    <submittedName>
        <fullName evidence="1">Uncharacterized protein</fullName>
    </submittedName>
</protein>
<sequence length="21" mass="2199">MLLPLPVISLSLLSVCARACV</sequence>
<name>A0A2P2NBG5_RHIMU</name>
<proteinExistence type="predicted"/>